<organism evidence="4 5">
    <name type="scientific">Pseudomonas mangrovi</name>
    <dbReference type="NCBI Taxonomy" id="2161748"/>
    <lineage>
        <taxon>Bacteria</taxon>
        <taxon>Pseudomonadati</taxon>
        <taxon>Pseudomonadota</taxon>
        <taxon>Gammaproteobacteria</taxon>
        <taxon>Pseudomonadales</taxon>
        <taxon>Pseudomonadaceae</taxon>
        <taxon>Pseudomonas</taxon>
    </lineage>
</organism>
<reference evidence="4 5" key="1">
    <citation type="submission" date="2018-04" db="EMBL/GenBank/DDBJ databases">
        <title>Pseudomonas sp. nov., isolated from mangrove soil.</title>
        <authorList>
            <person name="Chen C."/>
        </authorList>
    </citation>
    <scope>NUCLEOTIDE SEQUENCE [LARGE SCALE GENOMIC DNA]</scope>
    <source>
        <strain evidence="4 5">TC-11</strain>
    </source>
</reference>
<dbReference type="InterPro" id="IPR056823">
    <property type="entry name" value="TEN-like_YD-shell"/>
</dbReference>
<evidence type="ECO:0000313" key="4">
    <source>
        <dbReference type="EMBL" id="PTU76511.1"/>
    </source>
</evidence>
<dbReference type="NCBIfam" id="TIGR01643">
    <property type="entry name" value="YD_repeat_2x"/>
    <property type="match status" value="7"/>
</dbReference>
<dbReference type="InterPro" id="IPR050708">
    <property type="entry name" value="T6SS_VgrG/RHS"/>
</dbReference>
<dbReference type="Gene3D" id="2.180.10.10">
    <property type="entry name" value="RHS repeat-associated core"/>
    <property type="match status" value="3"/>
</dbReference>
<proteinExistence type="predicted"/>
<dbReference type="PANTHER" id="PTHR32305">
    <property type="match status" value="1"/>
</dbReference>
<dbReference type="Pfam" id="PF25023">
    <property type="entry name" value="TEN_YD-shell"/>
    <property type="match status" value="3"/>
</dbReference>
<name>A0A2T5PFN6_9PSED</name>
<dbReference type="EMBL" id="QASN01000002">
    <property type="protein sequence ID" value="PTU76511.1"/>
    <property type="molecule type" value="Genomic_DNA"/>
</dbReference>
<dbReference type="AlphaFoldDB" id="A0A2T5PFN6"/>
<feature type="region of interest" description="Disordered" evidence="2">
    <location>
        <begin position="807"/>
        <end position="831"/>
    </location>
</feature>
<feature type="domain" description="Teneurin-like YD-shell" evidence="3">
    <location>
        <begin position="451"/>
        <end position="739"/>
    </location>
</feature>
<gene>
    <name evidence="4" type="ORF">DBO85_02420</name>
</gene>
<dbReference type="Proteomes" id="UP000244064">
    <property type="component" value="Unassembled WGS sequence"/>
</dbReference>
<sequence length="884" mass="96016">MVALFASSTISAQSRSWSYTYNTQGQVLSADGPRTDVQDVTTYTYDAQGNLTQVSNALGHTTLLSGHDDNGRPGQITDPNGVVSVLGYTPQGWLASISVAGAVTSFEHDAIGQITRITQPDGSALQYSWSDARRLESITNSLGERIEYQYDLMGNRTAQDIRSASGALAHQQRWVYDEMGRLLRTLGAAGQASQVQYDLNDNPVVTTNPKQHSHVASYDALDRIVASTDPLSGVTAFGYDAQDNLTQVSDPRGVTTRYEYDGLGNLTRLISPDSGTATYTHDAAGNLTSKTDARGVVTTYSYDALNRLTGRQYPATPALNVQYHYDMTADGNKGIGRLTAIQDASGVIGYHYDARGNLVEQIRSVEVGGTDRYDRLAYIYDNASRLTRIDYPAGFSIHYLRGTAGQVAEVKLQLGSGTLQNVASQIHYLPFGPLKSLNWANGISLSRSYDQDYRLTQQQAGTWQTSYGYDANSNIEQMQSSLLGNLSYSYDALDRLTAETQASRILGYSYDAVGNRTAKAVTTLVDGQVHSSNTVELGYAPDSNRLASIASQPVTTDAAGNLTQDRANRTFDYDAQGRLVRVRIGGAAVAEFRYNALGQRTHKVSSAGTTVFLYGPDGQLLGETLYNAQGLKTGSQFYVWLDAMPLAGMRMTFGSEGQVTGRTPFFLHSDHLNTPRMATNASQQLLWQWTSDAFGMGPASGSLAMNLRFPGQYYDAETGLHYNYFRDYDPETGRYVESDPIGLAGGINTYGYVGGNPLTYFDPNGLTQLSCTTLQGAVHCNEAVSKGVNPARMSVWCLLAGTCETNESTSQNEKRPKNCPPGTKDIDKAKSDYGWDNDTLHGIKNGAHGGMSNGKSWTGIAPDGTVGINEDGEWVEQGHWEDLL</sequence>
<dbReference type="PANTHER" id="PTHR32305:SF15">
    <property type="entry name" value="PROTEIN RHSA-RELATED"/>
    <property type="match status" value="1"/>
</dbReference>
<protein>
    <submittedName>
        <fullName evidence="4">Sugar-binding protein</fullName>
    </submittedName>
</protein>
<dbReference type="Pfam" id="PF05593">
    <property type="entry name" value="RHS_repeat"/>
    <property type="match status" value="1"/>
</dbReference>
<keyword evidence="5" id="KW-1185">Reference proteome</keyword>
<dbReference type="OrthoDB" id="9816400at2"/>
<dbReference type="InterPro" id="IPR006530">
    <property type="entry name" value="YD"/>
</dbReference>
<evidence type="ECO:0000313" key="5">
    <source>
        <dbReference type="Proteomes" id="UP000244064"/>
    </source>
</evidence>
<keyword evidence="1" id="KW-0677">Repeat</keyword>
<feature type="domain" description="Teneurin-like YD-shell" evidence="3">
    <location>
        <begin position="145"/>
        <end position="326"/>
    </location>
</feature>
<feature type="domain" description="Teneurin-like YD-shell" evidence="3">
    <location>
        <begin position="11"/>
        <end position="133"/>
    </location>
</feature>
<dbReference type="InterPro" id="IPR031325">
    <property type="entry name" value="RHS_repeat"/>
</dbReference>
<comment type="caution">
    <text evidence="4">The sequence shown here is derived from an EMBL/GenBank/DDBJ whole genome shotgun (WGS) entry which is preliminary data.</text>
</comment>
<dbReference type="NCBIfam" id="TIGR03696">
    <property type="entry name" value="Rhs_assc_core"/>
    <property type="match status" value="1"/>
</dbReference>
<evidence type="ECO:0000256" key="1">
    <source>
        <dbReference type="ARBA" id="ARBA00022737"/>
    </source>
</evidence>
<evidence type="ECO:0000259" key="3">
    <source>
        <dbReference type="Pfam" id="PF25023"/>
    </source>
</evidence>
<accession>A0A2T5PFN6</accession>
<dbReference type="InterPro" id="IPR022385">
    <property type="entry name" value="Rhs_assc_core"/>
</dbReference>
<evidence type="ECO:0000256" key="2">
    <source>
        <dbReference type="SAM" id="MobiDB-lite"/>
    </source>
</evidence>